<comment type="caution">
    <text evidence="11">Lacks conserved residue(s) required for the propagation of feature annotation.</text>
</comment>
<protein>
    <recommendedName>
        <fullName evidence="3 11">Chorismate synthase</fullName>
        <shortName evidence="11">CS</shortName>
        <ecNumber evidence="3 11">4.2.3.5</ecNumber>
    </recommendedName>
    <alternativeName>
        <fullName evidence="11">5-enolpyruvylshikimate-3-phosphate phospholyase</fullName>
    </alternativeName>
</protein>
<evidence type="ECO:0000256" key="2">
    <source>
        <dbReference type="ARBA" id="ARBA00008014"/>
    </source>
</evidence>
<keyword evidence="10 11" id="KW-0456">Lyase</keyword>
<sequence length="360" mass="38787">MSGVWGNNINISIFGESHGGAIGINISGLPVGKDIDEEEIYKDMKRRAPGNSNLTTARKEEDKVEILSGIFNGKTTGAPLCGIIRNNDTRSKDYSKLKSVMRPSHSDYPASIKYKGFNDYRGGGHFSGRITAPLVFAGAIAKSILKEKGINIGAHIKSIADIEDIEFNPLNIESSILESIKEKDLPIIDDNKKALMEHRILSAKMEGDSVGGIVQCAITGVNVGVGDPFFDSVESTIAHLAFSVPAVKGIEFGKGFDLTKLKGSEANDSYYYEGEKVATKTNNNGGILGGLTNGMPILFNVAIKPTASIIKYQDTVDIENKEDTKLQIEGRHDPCIVPRAVVVIEAIAALALLDLMEGEF</sequence>
<name>A0A6V8SCX5_9CLOT</name>
<feature type="binding site" evidence="11">
    <location>
        <begin position="125"/>
        <end position="127"/>
    </location>
    <ligand>
        <name>FMN</name>
        <dbReference type="ChEBI" id="CHEBI:58210"/>
    </ligand>
</feature>
<dbReference type="Proteomes" id="UP000580568">
    <property type="component" value="Unassembled WGS sequence"/>
</dbReference>
<comment type="function">
    <text evidence="11">Catalyzes the anti-1,4-elimination of the C-3 phosphate and the C-6 proR hydrogen from 5-enolpyruvylshikimate-3-phosphate (EPSP) to yield chorismate, which is the branch point compound that serves as the starting substrate for the three terminal pathways of aromatic amino acid biosynthesis. This reaction introduces a second double bond into the aromatic ring system.</text>
</comment>
<keyword evidence="7 11" id="KW-0274">FAD</keyword>
<evidence type="ECO:0000256" key="11">
    <source>
        <dbReference type="HAMAP-Rule" id="MF_00300"/>
    </source>
</evidence>
<keyword evidence="13" id="KW-1185">Reference proteome</keyword>
<comment type="subunit">
    <text evidence="11">Homotetramer.</text>
</comment>
<evidence type="ECO:0000256" key="3">
    <source>
        <dbReference type="ARBA" id="ARBA00013036"/>
    </source>
</evidence>
<evidence type="ECO:0000256" key="6">
    <source>
        <dbReference type="ARBA" id="ARBA00022643"/>
    </source>
</evidence>
<gene>
    <name evidence="11" type="primary">aroC</name>
    <name evidence="12" type="ORF">bsdtw1_01162</name>
</gene>
<evidence type="ECO:0000256" key="9">
    <source>
        <dbReference type="ARBA" id="ARBA00023141"/>
    </source>
</evidence>
<feature type="binding site" evidence="11">
    <location>
        <begin position="304"/>
        <end position="308"/>
    </location>
    <ligand>
        <name>FMN</name>
        <dbReference type="ChEBI" id="CHEBI:58210"/>
    </ligand>
</feature>
<dbReference type="RefSeq" id="WP_183276624.1">
    <property type="nucleotide sequence ID" value="NZ_BLZR01000001.1"/>
</dbReference>
<evidence type="ECO:0000256" key="1">
    <source>
        <dbReference type="ARBA" id="ARBA00005044"/>
    </source>
</evidence>
<reference evidence="12 13" key="1">
    <citation type="submission" date="2020-07" db="EMBL/GenBank/DDBJ databases">
        <title>A new beta-1,3-glucan-decomposing anaerobic bacterium isolated from anoxic soil subjected to biological soil disinfestation.</title>
        <authorList>
            <person name="Ueki A."/>
            <person name="Tonouchi A."/>
        </authorList>
    </citation>
    <scope>NUCLEOTIDE SEQUENCE [LARGE SCALE GENOMIC DNA]</scope>
    <source>
        <strain evidence="12 13">TW1</strain>
    </source>
</reference>
<dbReference type="GO" id="GO:0009423">
    <property type="term" value="P:chorismate biosynthetic process"/>
    <property type="evidence" value="ECO:0007669"/>
    <property type="project" value="UniProtKB-UniRule"/>
</dbReference>
<evidence type="ECO:0000313" key="12">
    <source>
        <dbReference type="EMBL" id="GFP75094.1"/>
    </source>
</evidence>
<organism evidence="12 13">
    <name type="scientific">Clostridium fungisolvens</name>
    <dbReference type="NCBI Taxonomy" id="1604897"/>
    <lineage>
        <taxon>Bacteria</taxon>
        <taxon>Bacillati</taxon>
        <taxon>Bacillota</taxon>
        <taxon>Clostridia</taxon>
        <taxon>Eubacteriales</taxon>
        <taxon>Clostridiaceae</taxon>
        <taxon>Clostridium</taxon>
    </lineage>
</organism>
<dbReference type="PANTHER" id="PTHR21085:SF0">
    <property type="entry name" value="CHORISMATE SYNTHASE"/>
    <property type="match status" value="1"/>
</dbReference>
<comment type="catalytic activity">
    <reaction evidence="11">
        <text>5-O-(1-carboxyvinyl)-3-phosphoshikimate = chorismate + phosphate</text>
        <dbReference type="Rhea" id="RHEA:21020"/>
        <dbReference type="ChEBI" id="CHEBI:29748"/>
        <dbReference type="ChEBI" id="CHEBI:43474"/>
        <dbReference type="ChEBI" id="CHEBI:57701"/>
        <dbReference type="EC" id="4.2.3.5"/>
    </reaction>
</comment>
<comment type="caution">
    <text evidence="12">The sequence shown here is derived from an EMBL/GenBank/DDBJ whole genome shotgun (WGS) entry which is preliminary data.</text>
</comment>
<evidence type="ECO:0000256" key="8">
    <source>
        <dbReference type="ARBA" id="ARBA00022857"/>
    </source>
</evidence>
<dbReference type="InterPro" id="IPR035904">
    <property type="entry name" value="Chorismate_synth_AroC_sf"/>
</dbReference>
<comment type="pathway">
    <text evidence="1 11">Metabolic intermediate biosynthesis; chorismate biosynthesis; chorismate from D-erythrose 4-phosphate and phosphoenolpyruvate: step 7/7.</text>
</comment>
<dbReference type="PROSITE" id="PS00789">
    <property type="entry name" value="CHORISMATE_SYNTHASE_3"/>
    <property type="match status" value="1"/>
</dbReference>
<evidence type="ECO:0000256" key="7">
    <source>
        <dbReference type="ARBA" id="ARBA00022827"/>
    </source>
</evidence>
<comment type="cofactor">
    <cofactor evidence="11">
        <name>FMNH2</name>
        <dbReference type="ChEBI" id="CHEBI:57618"/>
    </cofactor>
    <text evidence="11">Reduced FMN (FMNH(2)).</text>
</comment>
<dbReference type="PIRSF" id="PIRSF001456">
    <property type="entry name" value="Chorismate_synth"/>
    <property type="match status" value="1"/>
</dbReference>
<accession>A0A6V8SCX5</accession>
<evidence type="ECO:0000256" key="10">
    <source>
        <dbReference type="ARBA" id="ARBA00023239"/>
    </source>
</evidence>
<dbReference type="Pfam" id="PF01264">
    <property type="entry name" value="Chorismate_synt"/>
    <property type="match status" value="1"/>
</dbReference>
<feature type="binding site" evidence="11">
    <location>
        <position position="47"/>
    </location>
    <ligand>
        <name>NADP(+)</name>
        <dbReference type="ChEBI" id="CHEBI:58349"/>
    </ligand>
</feature>
<proteinExistence type="inferred from homology"/>
<dbReference type="InterPro" id="IPR000453">
    <property type="entry name" value="Chorismate_synth"/>
</dbReference>
<keyword evidence="6 11" id="KW-0288">FMN</keyword>
<dbReference type="PROSITE" id="PS00788">
    <property type="entry name" value="CHORISMATE_SYNTHASE_2"/>
    <property type="match status" value="1"/>
</dbReference>
<dbReference type="Gene3D" id="3.60.150.10">
    <property type="entry name" value="Chorismate synthase AroC"/>
    <property type="match status" value="1"/>
</dbReference>
<keyword evidence="9 11" id="KW-0057">Aromatic amino acid biosynthesis</keyword>
<comment type="similarity">
    <text evidence="2 11">Belongs to the chorismate synthase family.</text>
</comment>
<keyword evidence="8 11" id="KW-0521">NADP</keyword>
<dbReference type="NCBIfam" id="NF003793">
    <property type="entry name" value="PRK05382.1"/>
    <property type="match status" value="1"/>
</dbReference>
<evidence type="ECO:0000313" key="13">
    <source>
        <dbReference type="Proteomes" id="UP000580568"/>
    </source>
</evidence>
<dbReference type="EMBL" id="BLZR01000001">
    <property type="protein sequence ID" value="GFP75094.1"/>
    <property type="molecule type" value="Genomic_DNA"/>
</dbReference>
<dbReference type="PANTHER" id="PTHR21085">
    <property type="entry name" value="CHORISMATE SYNTHASE"/>
    <property type="match status" value="1"/>
</dbReference>
<keyword evidence="4 11" id="KW-0028">Amino-acid biosynthesis</keyword>
<dbReference type="GO" id="GO:0009073">
    <property type="term" value="P:aromatic amino acid family biosynthetic process"/>
    <property type="evidence" value="ECO:0007669"/>
    <property type="project" value="UniProtKB-KW"/>
</dbReference>
<dbReference type="HAMAP" id="MF_00300">
    <property type="entry name" value="Chorismate_synth"/>
    <property type="match status" value="1"/>
</dbReference>
<dbReference type="GO" id="GO:0010181">
    <property type="term" value="F:FMN binding"/>
    <property type="evidence" value="ECO:0007669"/>
    <property type="project" value="TreeGrafter"/>
</dbReference>
<evidence type="ECO:0000256" key="5">
    <source>
        <dbReference type="ARBA" id="ARBA00022630"/>
    </source>
</evidence>
<dbReference type="NCBIfam" id="TIGR00033">
    <property type="entry name" value="aroC"/>
    <property type="match status" value="1"/>
</dbReference>
<dbReference type="GO" id="GO:0004107">
    <property type="term" value="F:chorismate synthase activity"/>
    <property type="evidence" value="ECO:0007669"/>
    <property type="project" value="UniProtKB-UniRule"/>
</dbReference>
<feature type="binding site" evidence="11">
    <location>
        <position position="289"/>
    </location>
    <ligand>
        <name>FMN</name>
        <dbReference type="ChEBI" id="CHEBI:58210"/>
    </ligand>
</feature>
<dbReference type="SUPFAM" id="SSF103263">
    <property type="entry name" value="Chorismate synthase, AroC"/>
    <property type="match status" value="1"/>
</dbReference>
<dbReference type="CDD" id="cd07304">
    <property type="entry name" value="Chorismate_synthase"/>
    <property type="match status" value="1"/>
</dbReference>
<feature type="binding site" evidence="11">
    <location>
        <position position="331"/>
    </location>
    <ligand>
        <name>FMN</name>
        <dbReference type="ChEBI" id="CHEBI:58210"/>
    </ligand>
</feature>
<dbReference type="UniPathway" id="UPA00053">
    <property type="reaction ID" value="UER00090"/>
</dbReference>
<dbReference type="GO" id="GO:0008652">
    <property type="term" value="P:amino acid biosynthetic process"/>
    <property type="evidence" value="ECO:0007669"/>
    <property type="project" value="UniProtKB-KW"/>
</dbReference>
<dbReference type="GO" id="GO:0005829">
    <property type="term" value="C:cytosol"/>
    <property type="evidence" value="ECO:0007669"/>
    <property type="project" value="TreeGrafter"/>
</dbReference>
<dbReference type="EC" id="4.2.3.5" evidence="3 11"/>
<dbReference type="InterPro" id="IPR020541">
    <property type="entry name" value="Chorismate_synthase_CS"/>
</dbReference>
<dbReference type="AlphaFoldDB" id="A0A6V8SCX5"/>
<evidence type="ECO:0000256" key="4">
    <source>
        <dbReference type="ARBA" id="ARBA00022605"/>
    </source>
</evidence>
<keyword evidence="5 11" id="KW-0285">Flavoprotein</keyword>